<dbReference type="Proteomes" id="UP000310719">
    <property type="component" value="Chromosome"/>
</dbReference>
<sequence>MTLAATSAVADGGYRFERRVNLGDNNRVRHGSTRCGRGGDTRSTIPSTDNTVGNNQRNTGDNE</sequence>
<reference evidence="2 3" key="1">
    <citation type="submission" date="2019-05" db="EMBL/GenBank/DDBJ databases">
        <authorList>
            <consortium name="Pathogen Informatics"/>
        </authorList>
    </citation>
    <scope>NUCLEOTIDE SEQUENCE [LARGE SCALE GENOMIC DNA]</scope>
    <source>
        <strain evidence="2 3">NCTC13032</strain>
    </source>
</reference>
<feature type="compositionally biased region" description="Polar residues" evidence="1">
    <location>
        <begin position="41"/>
        <end position="63"/>
    </location>
</feature>
<organism evidence="2 3">
    <name type="scientific">Leclercia adecarboxylata</name>
    <dbReference type="NCBI Taxonomy" id="83655"/>
    <lineage>
        <taxon>Bacteria</taxon>
        <taxon>Pseudomonadati</taxon>
        <taxon>Pseudomonadota</taxon>
        <taxon>Gammaproteobacteria</taxon>
        <taxon>Enterobacterales</taxon>
        <taxon>Enterobacteriaceae</taxon>
        <taxon>Leclercia</taxon>
    </lineage>
</organism>
<evidence type="ECO:0000313" key="3">
    <source>
        <dbReference type="Proteomes" id="UP000310719"/>
    </source>
</evidence>
<proteinExistence type="predicted"/>
<gene>
    <name evidence="2" type="ORF">NCTC13032_00477</name>
</gene>
<dbReference type="EMBL" id="LR590464">
    <property type="protein sequence ID" value="VTP62688.1"/>
    <property type="molecule type" value="Genomic_DNA"/>
</dbReference>
<accession>A0A4U9HFF1</accession>
<name>A0A4U9HFF1_9ENTR</name>
<evidence type="ECO:0000313" key="2">
    <source>
        <dbReference type="EMBL" id="VTP62688.1"/>
    </source>
</evidence>
<feature type="region of interest" description="Disordered" evidence="1">
    <location>
        <begin position="22"/>
        <end position="63"/>
    </location>
</feature>
<evidence type="ECO:0000256" key="1">
    <source>
        <dbReference type="SAM" id="MobiDB-lite"/>
    </source>
</evidence>
<dbReference type="AlphaFoldDB" id="A0A4U9HFF1"/>
<protein>
    <submittedName>
        <fullName evidence="2">Uncharacterized protein</fullName>
    </submittedName>
</protein>